<dbReference type="InterPro" id="IPR038765">
    <property type="entry name" value="Papain-like_cys_pep_sf"/>
</dbReference>
<proteinExistence type="predicted"/>
<feature type="signal peptide" evidence="1">
    <location>
        <begin position="1"/>
        <end position="17"/>
    </location>
</feature>
<evidence type="ECO:0000313" key="3">
    <source>
        <dbReference type="WBParaSite" id="ACRNAN_Path_738.g2797.t1"/>
    </source>
</evidence>
<name>A0A914CC95_9BILA</name>
<reference evidence="3" key="1">
    <citation type="submission" date="2022-11" db="UniProtKB">
        <authorList>
            <consortium name="WormBaseParasite"/>
        </authorList>
    </citation>
    <scope>IDENTIFICATION</scope>
</reference>
<dbReference type="WBParaSite" id="ACRNAN_Path_738.g2797.t1">
    <property type="protein sequence ID" value="ACRNAN_Path_738.g2797.t1"/>
    <property type="gene ID" value="ACRNAN_Path_738.g2797"/>
</dbReference>
<keyword evidence="1" id="KW-0732">Signal</keyword>
<dbReference type="SUPFAM" id="SSF54001">
    <property type="entry name" value="Cysteine proteinases"/>
    <property type="match status" value="1"/>
</dbReference>
<protein>
    <submittedName>
        <fullName evidence="3">Uncharacterized protein</fullName>
    </submittedName>
</protein>
<organism evidence="2 3">
    <name type="scientific">Acrobeloides nanus</name>
    <dbReference type="NCBI Taxonomy" id="290746"/>
    <lineage>
        <taxon>Eukaryota</taxon>
        <taxon>Metazoa</taxon>
        <taxon>Ecdysozoa</taxon>
        <taxon>Nematoda</taxon>
        <taxon>Chromadorea</taxon>
        <taxon>Rhabditida</taxon>
        <taxon>Tylenchina</taxon>
        <taxon>Cephalobomorpha</taxon>
        <taxon>Cephaloboidea</taxon>
        <taxon>Cephalobidae</taxon>
        <taxon>Acrobeloides</taxon>
    </lineage>
</organism>
<dbReference type="AlphaFoldDB" id="A0A914CC95"/>
<accession>A0A914CC95</accession>
<dbReference type="Proteomes" id="UP000887540">
    <property type="component" value="Unplaced"/>
</dbReference>
<evidence type="ECO:0000313" key="2">
    <source>
        <dbReference type="Proteomes" id="UP000887540"/>
    </source>
</evidence>
<sequence length="152" mass="17070">MFFKLCLILIFALGIQAVSRSKVLERAKCWSNKHVPYSQAKYAADCDTGKKYRTDCSGYVSLAWNLPSSYTTRTLPNVCSKINKSELKAGDVVLAPGSHVILFEKWTDNAKTKYLAYEQTPKTGAAHHIVTWGSKSMGSTNFYPCRYKNIDN</sequence>
<feature type="chain" id="PRO_5038055614" evidence="1">
    <location>
        <begin position="18"/>
        <end position="152"/>
    </location>
</feature>
<evidence type="ECO:0000256" key="1">
    <source>
        <dbReference type="SAM" id="SignalP"/>
    </source>
</evidence>
<keyword evidence="2" id="KW-1185">Reference proteome</keyword>
<dbReference type="Gene3D" id="3.90.1720.10">
    <property type="entry name" value="endopeptidase domain like (from Nostoc punctiforme)"/>
    <property type="match status" value="1"/>
</dbReference>